<comment type="similarity">
    <text evidence="1">Belongs to the diphosphomevalonate decarboxylase family.</text>
</comment>
<dbReference type="GO" id="GO:0005524">
    <property type="term" value="F:ATP binding"/>
    <property type="evidence" value="ECO:0007669"/>
    <property type="project" value="UniProtKB-KW"/>
</dbReference>
<dbReference type="InterPro" id="IPR053859">
    <property type="entry name" value="MVD-like_N"/>
</dbReference>
<keyword evidence="3" id="KW-0444">Lipid biosynthesis</keyword>
<dbReference type="InterPro" id="IPR041431">
    <property type="entry name" value="Mvd1_C"/>
</dbReference>
<dbReference type="PIRSF" id="PIRSF015950">
    <property type="entry name" value="Mev_P_decrbx"/>
    <property type="match status" value="1"/>
</dbReference>
<accession>A0A1F7L2J3</accession>
<dbReference type="InterPro" id="IPR014721">
    <property type="entry name" value="Ribsml_uS5_D2-typ_fold_subgr"/>
</dbReference>
<evidence type="ECO:0000256" key="4">
    <source>
        <dbReference type="ARBA" id="ARBA00022741"/>
    </source>
</evidence>
<gene>
    <name evidence="10" type="ORF">A3K52_05960</name>
</gene>
<dbReference type="InterPro" id="IPR029765">
    <property type="entry name" value="Mev_diP_decarb"/>
</dbReference>
<evidence type="ECO:0000259" key="9">
    <source>
        <dbReference type="Pfam" id="PF22700"/>
    </source>
</evidence>
<dbReference type="GO" id="GO:0019287">
    <property type="term" value="P:isopentenyl diphosphate biosynthetic process, mevalonate pathway"/>
    <property type="evidence" value="ECO:0007669"/>
    <property type="project" value="InterPro"/>
</dbReference>
<dbReference type="Pfam" id="PF18376">
    <property type="entry name" value="MDD_C"/>
    <property type="match status" value="1"/>
</dbReference>
<keyword evidence="6" id="KW-0443">Lipid metabolism</keyword>
<protein>
    <recommendedName>
        <fullName evidence="2">diphosphomevalonate decarboxylase</fullName>
        <ecNumber evidence="2">4.1.1.33</ecNumber>
    </recommendedName>
</protein>
<dbReference type="GO" id="GO:0005829">
    <property type="term" value="C:cytosol"/>
    <property type="evidence" value="ECO:0007669"/>
    <property type="project" value="InterPro"/>
</dbReference>
<feature type="domain" description="Diphosphomevalonate decarboxylase-like N-terminal" evidence="9">
    <location>
        <begin position="7"/>
        <end position="161"/>
    </location>
</feature>
<evidence type="ECO:0000256" key="3">
    <source>
        <dbReference type="ARBA" id="ARBA00022516"/>
    </source>
</evidence>
<keyword evidence="5" id="KW-0067">ATP-binding</keyword>
<dbReference type="EMBL" id="MGBR01000001">
    <property type="protein sequence ID" value="OGK74355.1"/>
    <property type="molecule type" value="Genomic_DNA"/>
</dbReference>
<keyword evidence="4" id="KW-0547">Nucleotide-binding</keyword>
<dbReference type="AlphaFoldDB" id="A0A1F7L2J3"/>
<evidence type="ECO:0000256" key="1">
    <source>
        <dbReference type="ARBA" id="ARBA00008831"/>
    </source>
</evidence>
<dbReference type="Pfam" id="PF22700">
    <property type="entry name" value="MVD-like_N"/>
    <property type="match status" value="1"/>
</dbReference>
<evidence type="ECO:0000256" key="2">
    <source>
        <dbReference type="ARBA" id="ARBA00012296"/>
    </source>
</evidence>
<evidence type="ECO:0000256" key="5">
    <source>
        <dbReference type="ARBA" id="ARBA00022840"/>
    </source>
</evidence>
<feature type="domain" description="Mvd1 C-terminal" evidence="8">
    <location>
        <begin position="175"/>
        <end position="303"/>
    </location>
</feature>
<sequence length="325" mass="36063">MKKTAQAPSNIAFVKYWGKKDEKLRLPANANISMNLSNLNTVTTVEFDPSLKTDAVSITDNQEEKAISKVVRHLDRIRNVAHISLYAKVISRNNFPSSTGLSSSASSFAALTLAASCSAGLSLNEKELSIMARLGSGSACRSIPDGFTEWLEGEDTNSSYAVSLLPASHFDIVDIVAIVSNEKKEIPTTEGHALAQTSPFYQTRLTHIKSKIIQCKKFLHKKNFTALGELIEKEALEMHAIMITSSPPLIYWLPTTVSLMKQVQTWRKTGLECYFTINTGQDIHIICRSKDKERVKEKLQSIKEVKRIIVNIASKGAHLISDHLF</sequence>
<dbReference type="Gene3D" id="3.30.230.10">
    <property type="match status" value="1"/>
</dbReference>
<evidence type="ECO:0000259" key="8">
    <source>
        <dbReference type="Pfam" id="PF18376"/>
    </source>
</evidence>
<dbReference type="InterPro" id="IPR020568">
    <property type="entry name" value="Ribosomal_Su5_D2-typ_SF"/>
</dbReference>
<dbReference type="PANTHER" id="PTHR10977:SF3">
    <property type="entry name" value="DIPHOSPHOMEVALONATE DECARBOXYLASE"/>
    <property type="match status" value="1"/>
</dbReference>
<reference evidence="10 11" key="1">
    <citation type="journal article" date="2016" name="Nat. Commun.">
        <title>Thousands of microbial genomes shed light on interconnected biogeochemical processes in an aquifer system.</title>
        <authorList>
            <person name="Anantharaman K."/>
            <person name="Brown C.T."/>
            <person name="Hug L.A."/>
            <person name="Sharon I."/>
            <person name="Castelle C.J."/>
            <person name="Probst A.J."/>
            <person name="Thomas B.C."/>
            <person name="Singh A."/>
            <person name="Wilkins M.J."/>
            <person name="Karaoz U."/>
            <person name="Brodie E.L."/>
            <person name="Williams K.H."/>
            <person name="Hubbard S.S."/>
            <person name="Banfield J.F."/>
        </authorList>
    </citation>
    <scope>NUCLEOTIDE SEQUENCE [LARGE SCALE GENOMIC DNA]</scope>
</reference>
<evidence type="ECO:0000256" key="6">
    <source>
        <dbReference type="ARBA" id="ARBA00023098"/>
    </source>
</evidence>
<evidence type="ECO:0000313" key="11">
    <source>
        <dbReference type="Proteomes" id="UP000177050"/>
    </source>
</evidence>
<dbReference type="InterPro" id="IPR005935">
    <property type="entry name" value="Mev_decarb"/>
</dbReference>
<dbReference type="InterPro" id="IPR036554">
    <property type="entry name" value="GHMP_kinase_C_sf"/>
</dbReference>
<keyword evidence="7" id="KW-0456">Lyase</keyword>
<evidence type="ECO:0000313" key="10">
    <source>
        <dbReference type="EMBL" id="OGK74355.1"/>
    </source>
</evidence>
<organism evidence="10 11">
    <name type="scientific">Candidatus Roizmanbacteria bacterium RIFOXYD1_FULL_38_12</name>
    <dbReference type="NCBI Taxonomy" id="1802093"/>
    <lineage>
        <taxon>Bacteria</taxon>
        <taxon>Candidatus Roizmaniibacteriota</taxon>
    </lineage>
</organism>
<dbReference type="EC" id="4.1.1.33" evidence="2"/>
<dbReference type="GO" id="GO:0004163">
    <property type="term" value="F:diphosphomevalonate decarboxylase activity"/>
    <property type="evidence" value="ECO:0007669"/>
    <property type="project" value="UniProtKB-EC"/>
</dbReference>
<dbReference type="SUPFAM" id="SSF54211">
    <property type="entry name" value="Ribosomal protein S5 domain 2-like"/>
    <property type="match status" value="1"/>
</dbReference>
<dbReference type="Proteomes" id="UP000177050">
    <property type="component" value="Unassembled WGS sequence"/>
</dbReference>
<dbReference type="SUPFAM" id="SSF55060">
    <property type="entry name" value="GHMP Kinase, C-terminal domain"/>
    <property type="match status" value="1"/>
</dbReference>
<proteinExistence type="inferred from homology"/>
<evidence type="ECO:0000256" key="7">
    <source>
        <dbReference type="ARBA" id="ARBA00023239"/>
    </source>
</evidence>
<dbReference type="Gene3D" id="3.30.70.890">
    <property type="entry name" value="GHMP kinase, C-terminal domain"/>
    <property type="match status" value="1"/>
</dbReference>
<name>A0A1F7L2J3_9BACT</name>
<dbReference type="NCBIfam" id="TIGR01240">
    <property type="entry name" value="mevDPdecarb"/>
    <property type="match status" value="1"/>
</dbReference>
<dbReference type="PANTHER" id="PTHR10977">
    <property type="entry name" value="DIPHOSPHOMEVALONATE DECARBOXYLASE"/>
    <property type="match status" value="1"/>
</dbReference>
<comment type="caution">
    <text evidence="10">The sequence shown here is derived from an EMBL/GenBank/DDBJ whole genome shotgun (WGS) entry which is preliminary data.</text>
</comment>